<dbReference type="Gene3D" id="3.40.50.620">
    <property type="entry name" value="HUPs"/>
    <property type="match status" value="1"/>
</dbReference>
<evidence type="ECO:0000256" key="1">
    <source>
        <dbReference type="ARBA" id="ARBA00005156"/>
    </source>
</evidence>
<comment type="catalytic activity">
    <reaction evidence="12">
        <text>diphthine-[translation elongation factor 2] + NH4(+) + ATP = diphthamide-[translation elongation factor 2] + AMP + diphosphate + H(+)</text>
        <dbReference type="Rhea" id="RHEA:19753"/>
        <dbReference type="Rhea" id="RHEA-COMP:10172"/>
        <dbReference type="Rhea" id="RHEA-COMP:10174"/>
        <dbReference type="ChEBI" id="CHEBI:15378"/>
        <dbReference type="ChEBI" id="CHEBI:16692"/>
        <dbReference type="ChEBI" id="CHEBI:28938"/>
        <dbReference type="ChEBI" id="CHEBI:30616"/>
        <dbReference type="ChEBI" id="CHEBI:33019"/>
        <dbReference type="ChEBI" id="CHEBI:82696"/>
        <dbReference type="ChEBI" id="CHEBI:456215"/>
        <dbReference type="EC" id="6.3.1.14"/>
    </reaction>
</comment>
<accession>A0A1B6EUR4</accession>
<keyword evidence="6" id="KW-0547">Nucleotide-binding</keyword>
<evidence type="ECO:0000256" key="6">
    <source>
        <dbReference type="ARBA" id="ARBA00022741"/>
    </source>
</evidence>
<evidence type="ECO:0000259" key="13">
    <source>
        <dbReference type="Pfam" id="PF01902"/>
    </source>
</evidence>
<name>A0A1B6EUR4_9HEMI</name>
<dbReference type="AlphaFoldDB" id="A0A1B6EUR4"/>
<dbReference type="UniPathway" id="UPA00559"/>
<evidence type="ECO:0000256" key="9">
    <source>
        <dbReference type="ARBA" id="ARBA00031202"/>
    </source>
</evidence>
<evidence type="ECO:0000256" key="4">
    <source>
        <dbReference type="ARBA" id="ARBA00018426"/>
    </source>
</evidence>
<sequence>MKVVALVSGGKDSCFNILQCVAAGHDIVALANLRPESNLRDELDSYMYQTVGHQGVELYSEAMGLPLFRQRTHGKALLHDKVYTMTPEDEVEDLYQLLSNVKENIDIEAVAVGAVLSDYQRIRVENVCSRLGLVALAYLWRRDQGQLLQEMVDCNINAIIIKVAALGLDPTKHLGLRISEIQPYLVKMNEKYGLNICGEGGEYETFTLDCPLFKKSIVIDNYETVIHSNDAIAPVGYINFLKLRLVDKKLPEESSYLDRLAGFPVKNSLDYIADIDEDDIVDSDKGGIYVEETQDCSDQVTVVEPERLLILKEQEPLPDKPYARTNPSGWCWLGGLVGQHDDCAEASRIALQKLCALLESENLTPSDLVRICIFVRDMKDYAAINAAYVSVLSHVNPPVRVCVEAPLRADSPVMLEAIAYKQQTEGDCRRHTMHVQGISHWAPANIGPYSQAVRVGDVIYIAGQIALVPGSMQLVEGGIRRHCRLVLRHVDRLIRAMDSNTQIRDVVQGVCYVTNAAYVAEARREWERRTNNAITDYVVVPALPRGALLEWQVWAHRGNSRFEYEETGCVVGDCRVSLRRRWNYENSVAAVICNVASGSSASNPSLSQTRPREEPLTEAELKAVLEYTLVRLYRGDPQPTSRVCALRALRRVGYGPTSAAIHSALAQLSDYQVVPTVLPVCQLNHPNIFLSLWALRHQ</sequence>
<evidence type="ECO:0000256" key="8">
    <source>
        <dbReference type="ARBA" id="ARBA00029814"/>
    </source>
</evidence>
<dbReference type="FunFam" id="3.90.1490.10:FF:000001">
    <property type="entry name" value="Diphthine--ammonia ligase"/>
    <property type="match status" value="1"/>
</dbReference>
<evidence type="ECO:0000256" key="7">
    <source>
        <dbReference type="ARBA" id="ARBA00022840"/>
    </source>
</evidence>
<dbReference type="PANTHER" id="PTHR12196:SF2">
    <property type="entry name" value="DIPHTHINE--AMMONIA LIGASE"/>
    <property type="match status" value="1"/>
</dbReference>
<evidence type="ECO:0000256" key="3">
    <source>
        <dbReference type="ARBA" id="ARBA00012089"/>
    </source>
</evidence>
<comment type="similarity">
    <text evidence="2">Belongs to the Diphthine--ammonia ligase family.</text>
</comment>
<dbReference type="EMBL" id="GECZ01028306">
    <property type="protein sequence ID" value="JAS41463.1"/>
    <property type="molecule type" value="Transcribed_RNA"/>
</dbReference>
<dbReference type="Gene3D" id="3.30.1330.40">
    <property type="entry name" value="RutC-like"/>
    <property type="match status" value="2"/>
</dbReference>
<dbReference type="CDD" id="cd06156">
    <property type="entry name" value="eu_AANH_C_2"/>
    <property type="match status" value="1"/>
</dbReference>
<dbReference type="Pfam" id="PF01042">
    <property type="entry name" value="Ribonuc_L-PSP"/>
    <property type="match status" value="2"/>
</dbReference>
<proteinExistence type="inferred from homology"/>
<gene>
    <name evidence="14" type="ORF">g.12008</name>
</gene>
<keyword evidence="7" id="KW-0067">ATP-binding</keyword>
<dbReference type="InterPro" id="IPR002761">
    <property type="entry name" value="Diphthami_syn_dom"/>
</dbReference>
<dbReference type="InterPro" id="IPR030662">
    <property type="entry name" value="DPH6/MJ0570"/>
</dbReference>
<dbReference type="InterPro" id="IPR035959">
    <property type="entry name" value="RutC-like_sf"/>
</dbReference>
<feature type="domain" description="Diphthamide synthase" evidence="13">
    <location>
        <begin position="1"/>
        <end position="229"/>
    </location>
</feature>
<keyword evidence="5" id="KW-0436">Ligase</keyword>
<evidence type="ECO:0000256" key="5">
    <source>
        <dbReference type="ARBA" id="ARBA00022598"/>
    </source>
</evidence>
<evidence type="ECO:0000256" key="2">
    <source>
        <dbReference type="ARBA" id="ARBA00008496"/>
    </source>
</evidence>
<dbReference type="Gene3D" id="3.90.1490.10">
    <property type="entry name" value="putative n-type atp pyrophosphatase, domain 2"/>
    <property type="match status" value="1"/>
</dbReference>
<comment type="pathway">
    <text evidence="1">Protein modification; peptidyl-diphthamide biosynthesis.</text>
</comment>
<evidence type="ECO:0000256" key="10">
    <source>
        <dbReference type="ARBA" id="ARBA00031552"/>
    </source>
</evidence>
<dbReference type="Pfam" id="PF01902">
    <property type="entry name" value="Diphthami_syn_2"/>
    <property type="match status" value="1"/>
</dbReference>
<dbReference type="PANTHER" id="PTHR12196">
    <property type="entry name" value="DOMAIN OF UNKNOWN FUNCTION 71 DUF71 -CONTAINING PROTEIN"/>
    <property type="match status" value="1"/>
</dbReference>
<dbReference type="InterPro" id="IPR006175">
    <property type="entry name" value="YjgF/YER057c/UK114"/>
</dbReference>
<dbReference type="SUPFAM" id="SSF55298">
    <property type="entry name" value="YjgF-like"/>
    <property type="match status" value="2"/>
</dbReference>
<organism evidence="14">
    <name type="scientific">Cuerna arida</name>
    <dbReference type="NCBI Taxonomy" id="1464854"/>
    <lineage>
        <taxon>Eukaryota</taxon>
        <taxon>Metazoa</taxon>
        <taxon>Ecdysozoa</taxon>
        <taxon>Arthropoda</taxon>
        <taxon>Hexapoda</taxon>
        <taxon>Insecta</taxon>
        <taxon>Pterygota</taxon>
        <taxon>Neoptera</taxon>
        <taxon>Paraneoptera</taxon>
        <taxon>Hemiptera</taxon>
        <taxon>Auchenorrhyncha</taxon>
        <taxon>Membracoidea</taxon>
        <taxon>Cicadellidae</taxon>
        <taxon>Cicadellinae</taxon>
        <taxon>Proconiini</taxon>
        <taxon>Cuerna</taxon>
    </lineage>
</organism>
<dbReference type="EC" id="6.3.1.14" evidence="3"/>
<dbReference type="GO" id="GO:0005524">
    <property type="term" value="F:ATP binding"/>
    <property type="evidence" value="ECO:0007669"/>
    <property type="project" value="UniProtKB-KW"/>
</dbReference>
<dbReference type="SUPFAM" id="SSF52402">
    <property type="entry name" value="Adenine nucleotide alpha hydrolases-like"/>
    <property type="match status" value="1"/>
</dbReference>
<dbReference type="GO" id="GO:0017178">
    <property type="term" value="F:diphthine-ammonia ligase activity"/>
    <property type="evidence" value="ECO:0007669"/>
    <property type="project" value="UniProtKB-EC"/>
</dbReference>
<dbReference type="GO" id="GO:0017183">
    <property type="term" value="P:protein histidyl modification to diphthamide"/>
    <property type="evidence" value="ECO:0007669"/>
    <property type="project" value="UniProtKB-UniPathway"/>
</dbReference>
<protein>
    <recommendedName>
        <fullName evidence="4">Diphthine--ammonia ligase</fullName>
        <ecNumber evidence="3">6.3.1.14</ecNumber>
    </recommendedName>
    <alternativeName>
        <fullName evidence="9">ATP-binding domain-containing protein 4</fullName>
    </alternativeName>
    <alternativeName>
        <fullName evidence="8">Diphthamide synthase</fullName>
    </alternativeName>
    <alternativeName>
        <fullName evidence="10">Diphthamide synthetase</fullName>
    </alternativeName>
    <alternativeName>
        <fullName evidence="11">Protein DPH6 homolog</fullName>
    </alternativeName>
</protein>
<dbReference type="FunFam" id="3.30.1330.40:FF:000010">
    <property type="entry name" value="Diphthine--ammonia ligase"/>
    <property type="match status" value="1"/>
</dbReference>
<evidence type="ECO:0000313" key="14">
    <source>
        <dbReference type="EMBL" id="JAS41463.1"/>
    </source>
</evidence>
<reference evidence="14" key="1">
    <citation type="submission" date="2015-11" db="EMBL/GenBank/DDBJ databases">
        <title>De novo transcriptome assembly of four potential Pierce s Disease insect vectors from Arizona vineyards.</title>
        <authorList>
            <person name="Tassone E.E."/>
        </authorList>
    </citation>
    <scope>NUCLEOTIDE SEQUENCE</scope>
</reference>
<evidence type="ECO:0000256" key="11">
    <source>
        <dbReference type="ARBA" id="ARBA00032849"/>
    </source>
</evidence>
<dbReference type="FunFam" id="3.40.50.620:FF:000069">
    <property type="entry name" value="diphthine--ammonia ligase"/>
    <property type="match status" value="1"/>
</dbReference>
<dbReference type="CDD" id="cd01994">
    <property type="entry name" value="AANH_PF0828-like"/>
    <property type="match status" value="1"/>
</dbReference>
<dbReference type="NCBIfam" id="TIGR00290">
    <property type="entry name" value="MJ0570_dom"/>
    <property type="match status" value="1"/>
</dbReference>
<evidence type="ECO:0000256" key="12">
    <source>
        <dbReference type="ARBA" id="ARBA00048108"/>
    </source>
</evidence>
<dbReference type="InterPro" id="IPR014729">
    <property type="entry name" value="Rossmann-like_a/b/a_fold"/>
</dbReference>
<dbReference type="CDD" id="cd06155">
    <property type="entry name" value="eu_AANH_C_1"/>
    <property type="match status" value="1"/>
</dbReference>